<dbReference type="NCBIfam" id="TIGR00756">
    <property type="entry name" value="PPR"/>
    <property type="match status" value="1"/>
</dbReference>
<dbReference type="PANTHER" id="PTHR46761:SF5">
    <property type="entry name" value="RAN GTPASE-ACTIVATING PROTEIN 2"/>
    <property type="match status" value="1"/>
</dbReference>
<dbReference type="InterPro" id="IPR011990">
    <property type="entry name" value="TPR-like_helical_dom_sf"/>
</dbReference>
<dbReference type="Proteomes" id="UP000834106">
    <property type="component" value="Chromosome 8"/>
</dbReference>
<dbReference type="GO" id="GO:0005096">
    <property type="term" value="F:GTPase activator activity"/>
    <property type="evidence" value="ECO:0007669"/>
    <property type="project" value="InterPro"/>
</dbReference>
<gene>
    <name evidence="3" type="ORF">FPE_LOCUS14232</name>
</gene>
<evidence type="ECO:0000313" key="3">
    <source>
        <dbReference type="EMBL" id="CAI9766802.1"/>
    </source>
</evidence>
<proteinExistence type="predicted"/>
<name>A0AAD1ZBL9_9LAMI</name>
<dbReference type="PANTHER" id="PTHR46761">
    <property type="entry name" value="RAN GTPASE-ACTIVATING PROTEIN 1"/>
    <property type="match status" value="1"/>
</dbReference>
<accession>A0AAD1ZBL9</accession>
<dbReference type="InterPro" id="IPR032675">
    <property type="entry name" value="LRR_dom_sf"/>
</dbReference>
<dbReference type="Gene3D" id="3.80.10.10">
    <property type="entry name" value="Ribonuclease Inhibitor"/>
    <property type="match status" value="1"/>
</dbReference>
<evidence type="ECO:0000256" key="2">
    <source>
        <dbReference type="PROSITE-ProRule" id="PRU00708"/>
    </source>
</evidence>
<feature type="repeat" description="PPR" evidence="2">
    <location>
        <begin position="73"/>
        <end position="107"/>
    </location>
</feature>
<reference evidence="3" key="1">
    <citation type="submission" date="2023-05" db="EMBL/GenBank/DDBJ databases">
        <authorList>
            <person name="Huff M."/>
        </authorList>
    </citation>
    <scope>NUCLEOTIDE SEQUENCE</scope>
</reference>
<dbReference type="EMBL" id="OU503043">
    <property type="protein sequence ID" value="CAI9766802.1"/>
    <property type="molecule type" value="Genomic_DNA"/>
</dbReference>
<dbReference type="Gene3D" id="1.25.40.10">
    <property type="entry name" value="Tetratricopeptide repeat domain"/>
    <property type="match status" value="1"/>
</dbReference>
<dbReference type="InterPro" id="IPR045203">
    <property type="entry name" value="RanGAP1/2"/>
</dbReference>
<feature type="repeat" description="PPR" evidence="2">
    <location>
        <begin position="108"/>
        <end position="142"/>
    </location>
</feature>
<dbReference type="PROSITE" id="PS51375">
    <property type="entry name" value="PPR"/>
    <property type="match status" value="2"/>
</dbReference>
<evidence type="ECO:0000256" key="1">
    <source>
        <dbReference type="ARBA" id="ARBA00022737"/>
    </source>
</evidence>
<sequence>MEKRREVLLLVARRGGGRRDGRCCCREKMRENRGEANHCLSRHCCPCQVTDRRAGAALLRVLDQMSSIGYSPNVVVYTTSIDECCKDGEFEKAKELFYKMEELGLVANQYTYTVLINGIFKNGLKKDKFELYEKMKLNGALLDLYTYNCVMYGYCKDALEGSHLMCLNMSDNALGEKGVRAFGKILQSQTSLEELYLMNDGISEEAVPAICELVPSTEKLRVLLFHNNMT</sequence>
<dbReference type="SMART" id="SM00368">
    <property type="entry name" value="LRR_RI"/>
    <property type="match status" value="2"/>
</dbReference>
<dbReference type="AlphaFoldDB" id="A0AAD1ZBL9"/>
<dbReference type="SUPFAM" id="SSF52047">
    <property type="entry name" value="RNI-like"/>
    <property type="match status" value="1"/>
</dbReference>
<dbReference type="InterPro" id="IPR002885">
    <property type="entry name" value="PPR_rpt"/>
</dbReference>
<organism evidence="3 4">
    <name type="scientific">Fraxinus pennsylvanica</name>
    <dbReference type="NCBI Taxonomy" id="56036"/>
    <lineage>
        <taxon>Eukaryota</taxon>
        <taxon>Viridiplantae</taxon>
        <taxon>Streptophyta</taxon>
        <taxon>Embryophyta</taxon>
        <taxon>Tracheophyta</taxon>
        <taxon>Spermatophyta</taxon>
        <taxon>Magnoliopsida</taxon>
        <taxon>eudicotyledons</taxon>
        <taxon>Gunneridae</taxon>
        <taxon>Pentapetalae</taxon>
        <taxon>asterids</taxon>
        <taxon>lamiids</taxon>
        <taxon>Lamiales</taxon>
        <taxon>Oleaceae</taxon>
        <taxon>Oleeae</taxon>
        <taxon>Fraxinus</taxon>
    </lineage>
</organism>
<keyword evidence="4" id="KW-1185">Reference proteome</keyword>
<evidence type="ECO:0000313" key="4">
    <source>
        <dbReference type="Proteomes" id="UP000834106"/>
    </source>
</evidence>
<evidence type="ECO:0008006" key="5">
    <source>
        <dbReference type="Google" id="ProtNLM"/>
    </source>
</evidence>
<protein>
    <recommendedName>
        <fullName evidence="5">Pentatricopeptide repeat-containing protein</fullName>
    </recommendedName>
</protein>
<keyword evidence="1" id="KW-0677">Repeat</keyword>
<dbReference type="Pfam" id="PF13041">
    <property type="entry name" value="PPR_2"/>
    <property type="match status" value="1"/>
</dbReference>